<dbReference type="PANTHER" id="PTHR12428:SF34">
    <property type="entry name" value="MITOCHONDRIAL INNER MEMBRANE PROTEIN OXA1-LIKE"/>
    <property type="match status" value="1"/>
</dbReference>
<evidence type="ECO:0000256" key="2">
    <source>
        <dbReference type="ARBA" id="ARBA00009748"/>
    </source>
</evidence>
<dbReference type="PANTHER" id="PTHR12428">
    <property type="entry name" value="OXA1"/>
    <property type="match status" value="1"/>
</dbReference>
<comment type="similarity">
    <text evidence="3">Belongs to the OXA1/ALB3/YidC (TC 2.A.9.2) family.</text>
</comment>
<evidence type="ECO:0000256" key="1">
    <source>
        <dbReference type="ARBA" id="ARBA00004141"/>
    </source>
</evidence>
<dbReference type="CDD" id="cd01960">
    <property type="entry name" value="nsLTP1"/>
    <property type="match status" value="1"/>
</dbReference>
<dbReference type="InterPro" id="IPR016140">
    <property type="entry name" value="Bifunc_inhib/LTP/seed_store"/>
</dbReference>
<comment type="similarity">
    <text evidence="9">Belongs to the OXA1/ALB3/YidC family.</text>
</comment>
<evidence type="ECO:0000313" key="14">
    <source>
        <dbReference type="Proteomes" id="UP001154282"/>
    </source>
</evidence>
<evidence type="ECO:0000256" key="9">
    <source>
        <dbReference type="RuleBase" id="RU003945"/>
    </source>
</evidence>
<comment type="function">
    <text evidence="8">Plant non-specific lipid-transfer proteins transfer phospholipids as well as galactolipids across membranes. May play a role in wax or cutin deposition in the cell walls of expanding epidermal cells and certain secretory tissues.</text>
</comment>
<protein>
    <recommendedName>
        <fullName evidence="8">Non-specific lipid-transfer protein</fullName>
    </recommendedName>
</protein>
<comment type="subcellular location">
    <subcellularLocation>
        <location evidence="1 9">Membrane</location>
        <topology evidence="1 9">Multi-pass membrane protein</topology>
    </subcellularLocation>
</comment>
<gene>
    <name evidence="13" type="ORF">LITE_LOCUS26752</name>
</gene>
<dbReference type="InterPro" id="IPR001708">
    <property type="entry name" value="YidC/ALB3/OXA1/COX18"/>
</dbReference>
<dbReference type="Pfam" id="PF02096">
    <property type="entry name" value="60KD_IMP"/>
    <property type="match status" value="1"/>
</dbReference>
<dbReference type="GO" id="GO:0032979">
    <property type="term" value="P:protein insertion into mitochondrial inner membrane from matrix"/>
    <property type="evidence" value="ECO:0007669"/>
    <property type="project" value="TreeGrafter"/>
</dbReference>
<feature type="compositionally biased region" description="Low complexity" evidence="10">
    <location>
        <begin position="512"/>
        <end position="536"/>
    </location>
</feature>
<dbReference type="GO" id="GO:0006869">
    <property type="term" value="P:lipid transport"/>
    <property type="evidence" value="ECO:0007669"/>
    <property type="project" value="InterPro"/>
</dbReference>
<keyword evidence="8" id="KW-0813">Transport</keyword>
<comment type="caution">
    <text evidence="13">The sequence shown here is derived from an EMBL/GenBank/DDBJ whole genome shotgun (WGS) entry which is preliminary data.</text>
</comment>
<evidence type="ECO:0000256" key="5">
    <source>
        <dbReference type="ARBA" id="ARBA00022989"/>
    </source>
</evidence>
<keyword evidence="11" id="KW-0732">Signal</keyword>
<keyword evidence="6" id="KW-0472">Membrane</keyword>
<sequence>MSPLRYSAAVGILVVATIVGVMGANEPAPPACSTVYDELQPCIPYFTGRGDPAKDCCSGVKALQPYSKAKSNRVAICQCLKSMVNLVPGVDLSAASKLPKKCNVNVKLPKLSLDIDCSNSAKLHSQLSTTNLLAWTPIQFTFPKPTELQSSQADGRPSQKGMGNVHQHRFFGNCYGNTTALGLYQGIRRSGFLLPSIIGPSSARYMSTAIGESSDKIELISDVTEVLTETPIEAVASQAAGVSEVAVAAADSFLPIKVLQHCVDAVHTFTGCNWFLSIVLTTLILKTATLPFLIIHLKSNIKLFLLRPQLEQIEKVIRDESAEPEAIHEGQKTIEKLYEEHGITPFTTWKWYFIQGPVSVCFFLAIQNMAEKVPSFKNGGAYWFTDLTTPDSMYLLPFLIGLGYLTSVEVWRHLSEGLEGNPIPGTSKTISRVLAVGLGPISASCPTAICGYWLTYSSFSVLCGLATKLSAVKKLLGYPEIAMPPTATTATQAPFNLFSTPKLDEEMEEEVPSVSSDESSSSAKTSSCRASSSCKE</sequence>
<dbReference type="GO" id="GO:0005743">
    <property type="term" value="C:mitochondrial inner membrane"/>
    <property type="evidence" value="ECO:0007669"/>
    <property type="project" value="TreeGrafter"/>
</dbReference>
<comment type="similarity">
    <text evidence="2 8">Belongs to the plant LTP family.</text>
</comment>
<evidence type="ECO:0000256" key="8">
    <source>
        <dbReference type="RuleBase" id="RU000628"/>
    </source>
</evidence>
<feature type="chain" id="PRO_5043740301" description="Non-specific lipid-transfer protein" evidence="11">
    <location>
        <begin position="24"/>
        <end position="536"/>
    </location>
</feature>
<evidence type="ECO:0000256" key="11">
    <source>
        <dbReference type="SAM" id="SignalP"/>
    </source>
</evidence>
<organism evidence="13 14">
    <name type="scientific">Linum tenue</name>
    <dbReference type="NCBI Taxonomy" id="586396"/>
    <lineage>
        <taxon>Eukaryota</taxon>
        <taxon>Viridiplantae</taxon>
        <taxon>Streptophyta</taxon>
        <taxon>Embryophyta</taxon>
        <taxon>Tracheophyta</taxon>
        <taxon>Spermatophyta</taxon>
        <taxon>Magnoliopsida</taxon>
        <taxon>eudicotyledons</taxon>
        <taxon>Gunneridae</taxon>
        <taxon>Pentapetalae</taxon>
        <taxon>rosids</taxon>
        <taxon>fabids</taxon>
        <taxon>Malpighiales</taxon>
        <taxon>Linaceae</taxon>
        <taxon>Linum</taxon>
    </lineage>
</organism>
<evidence type="ECO:0000256" key="10">
    <source>
        <dbReference type="SAM" id="MobiDB-lite"/>
    </source>
</evidence>
<dbReference type="Proteomes" id="UP001154282">
    <property type="component" value="Unassembled WGS sequence"/>
</dbReference>
<dbReference type="Gene3D" id="1.10.110.10">
    <property type="entry name" value="Plant lipid-transfer and hydrophobic proteins"/>
    <property type="match status" value="1"/>
</dbReference>
<proteinExistence type="inferred from homology"/>
<evidence type="ECO:0000259" key="12">
    <source>
        <dbReference type="SMART" id="SM00499"/>
    </source>
</evidence>
<dbReference type="Pfam" id="PF00234">
    <property type="entry name" value="Tryp_alpha_amyl"/>
    <property type="match status" value="1"/>
</dbReference>
<dbReference type="InterPro" id="IPR036312">
    <property type="entry name" value="Bifun_inhib/LTP/seed_sf"/>
</dbReference>
<feature type="signal peptide" evidence="11">
    <location>
        <begin position="1"/>
        <end position="23"/>
    </location>
</feature>
<evidence type="ECO:0000256" key="3">
    <source>
        <dbReference type="ARBA" id="ARBA00010583"/>
    </source>
</evidence>
<dbReference type="GO" id="GO:0008289">
    <property type="term" value="F:lipid binding"/>
    <property type="evidence" value="ECO:0007669"/>
    <property type="project" value="UniProtKB-KW"/>
</dbReference>
<keyword evidence="8" id="KW-0446">Lipid-binding</keyword>
<dbReference type="InterPro" id="IPR028055">
    <property type="entry name" value="YidC/Oxa/ALB_C"/>
</dbReference>
<dbReference type="CDD" id="cd20069">
    <property type="entry name" value="5TM_Oxa1-like"/>
    <property type="match status" value="1"/>
</dbReference>
<dbReference type="InterPro" id="IPR000528">
    <property type="entry name" value="Plant_nsLTP"/>
</dbReference>
<keyword evidence="14" id="KW-1185">Reference proteome</keyword>
<reference evidence="13" key="1">
    <citation type="submission" date="2022-08" db="EMBL/GenBank/DDBJ databases">
        <authorList>
            <person name="Gutierrez-Valencia J."/>
        </authorList>
    </citation>
    <scope>NUCLEOTIDE SEQUENCE</scope>
</reference>
<feature type="domain" description="Bifunctional inhibitor/plant lipid transfer protein/seed storage helical" evidence="12">
    <location>
        <begin position="32"/>
        <end position="117"/>
    </location>
</feature>
<dbReference type="GO" id="GO:0032977">
    <property type="term" value="F:membrane insertase activity"/>
    <property type="evidence" value="ECO:0007669"/>
    <property type="project" value="InterPro"/>
</dbReference>
<dbReference type="AlphaFoldDB" id="A0AAV0M5D0"/>
<keyword evidence="4 9" id="KW-0812">Transmembrane</keyword>
<evidence type="ECO:0000313" key="13">
    <source>
        <dbReference type="EMBL" id="CAI0441149.1"/>
    </source>
</evidence>
<feature type="region of interest" description="Disordered" evidence="10">
    <location>
        <begin position="499"/>
        <end position="536"/>
    </location>
</feature>
<dbReference type="SMART" id="SM00499">
    <property type="entry name" value="AAI"/>
    <property type="match status" value="1"/>
</dbReference>
<evidence type="ECO:0000256" key="4">
    <source>
        <dbReference type="ARBA" id="ARBA00022692"/>
    </source>
</evidence>
<keyword evidence="5" id="KW-1133">Transmembrane helix</keyword>
<accession>A0AAV0M5D0</accession>
<evidence type="ECO:0000256" key="6">
    <source>
        <dbReference type="ARBA" id="ARBA00023136"/>
    </source>
</evidence>
<dbReference type="PRINTS" id="PR00382">
    <property type="entry name" value="LIPIDTRNSFER"/>
</dbReference>
<dbReference type="SUPFAM" id="SSF47699">
    <property type="entry name" value="Bifunctional inhibitor/lipid-transfer protein/seed storage 2S albumin"/>
    <property type="match status" value="1"/>
</dbReference>
<evidence type="ECO:0000256" key="7">
    <source>
        <dbReference type="ARBA" id="ARBA00023157"/>
    </source>
</evidence>
<dbReference type="EMBL" id="CAMGYJ010000007">
    <property type="protein sequence ID" value="CAI0441149.1"/>
    <property type="molecule type" value="Genomic_DNA"/>
</dbReference>
<name>A0AAV0M5D0_9ROSI</name>
<keyword evidence="7" id="KW-1015">Disulfide bond</keyword>